<dbReference type="Gene3D" id="3.40.50.620">
    <property type="entry name" value="HUPs"/>
    <property type="match status" value="2"/>
</dbReference>
<dbReference type="PANTHER" id="PTHR46268">
    <property type="entry name" value="STRESS RESPONSE PROTEIN NHAX"/>
    <property type="match status" value="1"/>
</dbReference>
<accession>A0ABT9TQW5</accession>
<evidence type="ECO:0000256" key="1">
    <source>
        <dbReference type="ARBA" id="ARBA00008791"/>
    </source>
</evidence>
<keyword evidence="4" id="KW-1185">Reference proteome</keyword>
<comment type="similarity">
    <text evidence="1">Belongs to the universal stress protein A family.</text>
</comment>
<dbReference type="Proteomes" id="UP001244563">
    <property type="component" value="Unassembled WGS sequence"/>
</dbReference>
<dbReference type="EMBL" id="JAUSSW010000013">
    <property type="protein sequence ID" value="MDQ0104062.1"/>
    <property type="molecule type" value="Genomic_DNA"/>
</dbReference>
<dbReference type="SUPFAM" id="SSF52402">
    <property type="entry name" value="Adenine nucleotide alpha hydrolases-like"/>
    <property type="match status" value="2"/>
</dbReference>
<dbReference type="PRINTS" id="PR01438">
    <property type="entry name" value="UNVRSLSTRESS"/>
</dbReference>
<dbReference type="RefSeq" id="WP_306879282.1">
    <property type="nucleotide sequence ID" value="NZ_JAUSSW010000013.1"/>
</dbReference>
<gene>
    <name evidence="3" type="ORF">J2T10_003735</name>
</gene>
<dbReference type="InterPro" id="IPR006015">
    <property type="entry name" value="Universal_stress_UspA"/>
</dbReference>
<dbReference type="Pfam" id="PF00582">
    <property type="entry name" value="Usp"/>
    <property type="match status" value="2"/>
</dbReference>
<feature type="domain" description="UspA" evidence="2">
    <location>
        <begin position="5"/>
        <end position="141"/>
    </location>
</feature>
<reference evidence="3 4" key="1">
    <citation type="submission" date="2023-07" db="EMBL/GenBank/DDBJ databases">
        <title>Sorghum-associated microbial communities from plants grown in Nebraska, USA.</title>
        <authorList>
            <person name="Schachtman D."/>
        </authorList>
    </citation>
    <scope>NUCLEOTIDE SEQUENCE [LARGE SCALE GENOMIC DNA]</scope>
    <source>
        <strain evidence="3 4">CC523</strain>
    </source>
</reference>
<evidence type="ECO:0000259" key="2">
    <source>
        <dbReference type="Pfam" id="PF00582"/>
    </source>
</evidence>
<comment type="caution">
    <text evidence="3">The sequence shown here is derived from an EMBL/GenBank/DDBJ whole genome shotgun (WGS) entry which is preliminary data.</text>
</comment>
<feature type="domain" description="UspA" evidence="2">
    <location>
        <begin position="151"/>
        <end position="279"/>
    </location>
</feature>
<evidence type="ECO:0000313" key="4">
    <source>
        <dbReference type="Proteomes" id="UP001244563"/>
    </source>
</evidence>
<proteinExistence type="inferred from homology"/>
<dbReference type="InterPro" id="IPR014729">
    <property type="entry name" value="Rossmann-like_a/b/a_fold"/>
</dbReference>
<dbReference type="InterPro" id="IPR006016">
    <property type="entry name" value="UspA"/>
</dbReference>
<dbReference type="CDD" id="cd00293">
    <property type="entry name" value="USP-like"/>
    <property type="match status" value="1"/>
</dbReference>
<name>A0ABT9TQW5_PAENI</name>
<evidence type="ECO:0000313" key="3">
    <source>
        <dbReference type="EMBL" id="MDQ0104062.1"/>
    </source>
</evidence>
<sequence>MNEKERIVVGYDGSDAAGKAVRWAAMQARRSGFILNVVHCSLWPVFTHNMGPVPGIAGSGLRHAAESIVSDGVALAREEFADAQIATSLVYGWPAENLRKLGATASLLVVGTRGAQGFPGLLIGSVSLELASTAACPVAVIGGSERPHGPVVVGIADEGWEATLRYAANFASLAHSVLKIVHVHRHHGFHQDAFYEAGATEKREMLDSALRSVRNTWPGLEVRDRLLSGTSVAGTLVGAAGGAQVVVVGTSAQGAVSGSFGSTAHAVLHHAGCPVIVVRHPPA</sequence>
<dbReference type="PANTHER" id="PTHR46268:SF6">
    <property type="entry name" value="UNIVERSAL STRESS PROTEIN UP12"/>
    <property type="match status" value="1"/>
</dbReference>
<protein>
    <submittedName>
        <fullName evidence="3">Nucleotide-binding universal stress UspA family protein</fullName>
    </submittedName>
</protein>
<organism evidence="3 4">
    <name type="scientific">Paenarthrobacter nicotinovorans</name>
    <name type="common">Arthrobacter nicotinovorans</name>
    <dbReference type="NCBI Taxonomy" id="29320"/>
    <lineage>
        <taxon>Bacteria</taxon>
        <taxon>Bacillati</taxon>
        <taxon>Actinomycetota</taxon>
        <taxon>Actinomycetes</taxon>
        <taxon>Micrococcales</taxon>
        <taxon>Micrococcaceae</taxon>
        <taxon>Paenarthrobacter</taxon>
    </lineage>
</organism>